<dbReference type="Pfam" id="PF12569">
    <property type="entry name" value="NatA_aux_su"/>
    <property type="match status" value="1"/>
</dbReference>
<keyword evidence="4" id="KW-1185">Reference proteome</keyword>
<evidence type="ECO:0000256" key="2">
    <source>
        <dbReference type="ARBA" id="ARBA00022803"/>
    </source>
</evidence>
<evidence type="ECO:0000256" key="3">
    <source>
        <dbReference type="SAM" id="MobiDB-lite"/>
    </source>
</evidence>
<keyword evidence="2" id="KW-0802">TPR repeat</keyword>
<keyword evidence="1" id="KW-0677">Repeat</keyword>
<accession>A0A914XH39</accession>
<dbReference type="AlphaFoldDB" id="A0A914XH39"/>
<evidence type="ECO:0000313" key="4">
    <source>
        <dbReference type="Proteomes" id="UP000887566"/>
    </source>
</evidence>
<dbReference type="Gene3D" id="1.25.40.1010">
    <property type="match status" value="1"/>
</dbReference>
<evidence type="ECO:0000256" key="1">
    <source>
        <dbReference type="ARBA" id="ARBA00022737"/>
    </source>
</evidence>
<evidence type="ECO:0000313" key="5">
    <source>
        <dbReference type="WBParaSite" id="PSAMB.scaffold8035size6729.g30872.t1"/>
    </source>
</evidence>
<sequence>MHFLPQFATTNLLAIQIYLRLCDHPYDPNAEDGNEANKLSKNELKKQKRMAKKAATKEEADKGKQDKQQSKKADPELDGVQPEPLDPDQLLKTDKPLEEAAKFVEPLIQLNSDQIGAYILGFEVYYRKAKILPMLQCLKRGAELDPTNPKLHVCRVKFLMFNAKNTFDGPVGEILEETIPVVFPSTTDARELNEQFKRDHGHSFPHRLAIGEVGVLFDPTTSETVLSWLSKSIDDEKVKGRTWKNCLRFVRYAKAGRLGPLNSEQIDQLARRCQKPFKDTTAFGAYLKDGNTAQN</sequence>
<dbReference type="GO" id="GO:0031415">
    <property type="term" value="C:NatA complex"/>
    <property type="evidence" value="ECO:0007669"/>
    <property type="project" value="TreeGrafter"/>
</dbReference>
<feature type="region of interest" description="Disordered" evidence="3">
    <location>
        <begin position="29"/>
        <end position="90"/>
    </location>
</feature>
<dbReference type="Proteomes" id="UP000887566">
    <property type="component" value="Unplaced"/>
</dbReference>
<dbReference type="InterPro" id="IPR021183">
    <property type="entry name" value="NatA_aux_su"/>
</dbReference>
<proteinExistence type="predicted"/>
<dbReference type="PANTHER" id="PTHR22767">
    <property type="entry name" value="N-TERMINAL ACETYLTRANSFERASE-RELATED"/>
    <property type="match status" value="1"/>
</dbReference>
<reference evidence="5" key="1">
    <citation type="submission" date="2022-11" db="UniProtKB">
        <authorList>
            <consortium name="WormBaseParasite"/>
        </authorList>
    </citation>
    <scope>IDENTIFICATION</scope>
</reference>
<name>A0A914XH39_9BILA</name>
<protein>
    <submittedName>
        <fullName evidence="5">Uncharacterized protein</fullName>
    </submittedName>
</protein>
<feature type="compositionally biased region" description="Basic and acidic residues" evidence="3">
    <location>
        <begin position="55"/>
        <end position="75"/>
    </location>
</feature>
<dbReference type="WBParaSite" id="PSAMB.scaffold8035size6729.g30872.t1">
    <property type="protein sequence ID" value="PSAMB.scaffold8035size6729.g30872.t1"/>
    <property type="gene ID" value="PSAMB.scaffold8035size6729.g30872"/>
</dbReference>
<dbReference type="PANTHER" id="PTHR22767:SF2">
    <property type="entry name" value="N(ALPHA)-ACETYLTRANSFERASE 15_16, ISOFORM A"/>
    <property type="match status" value="1"/>
</dbReference>
<organism evidence="4 5">
    <name type="scientific">Plectus sambesii</name>
    <dbReference type="NCBI Taxonomy" id="2011161"/>
    <lineage>
        <taxon>Eukaryota</taxon>
        <taxon>Metazoa</taxon>
        <taxon>Ecdysozoa</taxon>
        <taxon>Nematoda</taxon>
        <taxon>Chromadorea</taxon>
        <taxon>Plectida</taxon>
        <taxon>Plectina</taxon>
        <taxon>Plectoidea</taxon>
        <taxon>Plectidae</taxon>
        <taxon>Plectus</taxon>
    </lineage>
</organism>